<dbReference type="GO" id="GO:0008422">
    <property type="term" value="F:beta-glucosidase activity"/>
    <property type="evidence" value="ECO:0007669"/>
    <property type="project" value="TreeGrafter"/>
</dbReference>
<evidence type="ECO:0000313" key="7">
    <source>
        <dbReference type="Proteomes" id="UP000694918"/>
    </source>
</evidence>
<feature type="chain" id="PRO_5042570764" evidence="6">
    <location>
        <begin position="24"/>
        <end position="506"/>
    </location>
</feature>
<sequence>MAIRGPLLVLFLALICLVATTHGAKPSPLVPFSRSSFPPGFLFGAGSAAYQIEGAALIDGRGFSIWDKFTREHPEKIWDRSNGDVAIDFYHKFKDDIKLMKRVGLDTFRLSFSWSRILPKGKVSRGVNPLGVKFYNNVINELLHNSIKPLVTLLHYDPPQSLFDEYGGFLSSKIVDDFAEYADFCFKTFGDRVKYWITMNEPNGLAINGYTFGSFAPGRCSKTLGNCPGGNSAVEPYVAAHNMILSHGAAVKVFKDKYQAIQLGQIGITIVSHWFVPKFNTTADRIAVSRALDFMFGWFAHPITFGDYPDSMRSLVGNRLPKFTKEQSAMLKGSLDFLGLNYYTANYAESIPLKATGANRSYTDDRRVSQTTEKNGVPIGTPTDLNWLYVYPRGIQDVLLYIKDNYKNPPVLITENGIAENASRPIAFALKDSWRIRYHSAHLSYLLKAIQKGANVKAYYIWSFLDDFEWDAGYTVRFGVTYVDFKNNLKRYLKRSARWFQLLLRK</sequence>
<feature type="active site" description="Nucleophile" evidence="3">
    <location>
        <position position="415"/>
    </location>
</feature>
<dbReference type="PROSITE" id="PS00653">
    <property type="entry name" value="GLYCOSYL_HYDROL_F1_2"/>
    <property type="match status" value="1"/>
</dbReference>
<dbReference type="SUPFAM" id="SSF51445">
    <property type="entry name" value="(Trans)glycosidases"/>
    <property type="match status" value="1"/>
</dbReference>
<keyword evidence="5" id="KW-0326">Glycosidase</keyword>
<dbReference type="FunFam" id="3.20.20.80:FF:000022">
    <property type="entry name" value="Beta-glucosidase 11"/>
    <property type="match status" value="1"/>
</dbReference>
<evidence type="ECO:0000256" key="6">
    <source>
        <dbReference type="SAM" id="SignalP"/>
    </source>
</evidence>
<feature type="signal peptide" evidence="6">
    <location>
        <begin position="1"/>
        <end position="23"/>
    </location>
</feature>
<evidence type="ECO:0000256" key="5">
    <source>
        <dbReference type="RuleBase" id="RU004468"/>
    </source>
</evidence>
<proteinExistence type="inferred from homology"/>
<evidence type="ECO:0000256" key="3">
    <source>
        <dbReference type="PROSITE-ProRule" id="PRU10055"/>
    </source>
</evidence>
<dbReference type="GeneID" id="105112898"/>
<accession>A0AAJ6X6F9</accession>
<dbReference type="PRINTS" id="PR00131">
    <property type="entry name" value="GLHYDRLASE1"/>
</dbReference>
<evidence type="ECO:0000313" key="8">
    <source>
        <dbReference type="RefSeq" id="XP_011007094.1"/>
    </source>
</evidence>
<dbReference type="PROSITE" id="PS00572">
    <property type="entry name" value="GLYCOSYL_HYDROL_F1_1"/>
    <property type="match status" value="1"/>
</dbReference>
<dbReference type="InterPro" id="IPR033132">
    <property type="entry name" value="GH_1_N_CS"/>
</dbReference>
<keyword evidence="2 5" id="KW-0378">Hydrolase</keyword>
<dbReference type="KEGG" id="peu:105112898"/>
<name>A0AAJ6X6F9_POPEU</name>
<keyword evidence="6" id="KW-0732">Signal</keyword>
<dbReference type="AlphaFoldDB" id="A0AAJ6X6F9"/>
<dbReference type="PANTHER" id="PTHR10353:SF297">
    <property type="entry name" value="VICIANIN HYDROLASE-LIKE"/>
    <property type="match status" value="1"/>
</dbReference>
<dbReference type="InterPro" id="IPR001360">
    <property type="entry name" value="Glyco_hydro_1"/>
</dbReference>
<evidence type="ECO:0000256" key="1">
    <source>
        <dbReference type="ARBA" id="ARBA00010838"/>
    </source>
</evidence>
<dbReference type="Proteomes" id="UP000694918">
    <property type="component" value="Unplaced"/>
</dbReference>
<evidence type="ECO:0000256" key="2">
    <source>
        <dbReference type="ARBA" id="ARBA00022801"/>
    </source>
</evidence>
<dbReference type="InterPro" id="IPR018120">
    <property type="entry name" value="Glyco_hydro_1_AS"/>
</dbReference>
<organism evidence="7 8">
    <name type="scientific">Populus euphratica</name>
    <name type="common">Euphrates poplar</name>
    <dbReference type="NCBI Taxonomy" id="75702"/>
    <lineage>
        <taxon>Eukaryota</taxon>
        <taxon>Viridiplantae</taxon>
        <taxon>Streptophyta</taxon>
        <taxon>Embryophyta</taxon>
        <taxon>Tracheophyta</taxon>
        <taxon>Spermatophyta</taxon>
        <taxon>Magnoliopsida</taxon>
        <taxon>eudicotyledons</taxon>
        <taxon>Gunneridae</taxon>
        <taxon>Pentapetalae</taxon>
        <taxon>rosids</taxon>
        <taxon>fabids</taxon>
        <taxon>Malpighiales</taxon>
        <taxon>Salicaceae</taxon>
        <taxon>Saliceae</taxon>
        <taxon>Populus</taxon>
    </lineage>
</organism>
<dbReference type="PANTHER" id="PTHR10353">
    <property type="entry name" value="GLYCOSYL HYDROLASE"/>
    <property type="match status" value="1"/>
</dbReference>
<comment type="similarity">
    <text evidence="1 4">Belongs to the glycosyl hydrolase 1 family.</text>
</comment>
<protein>
    <submittedName>
        <fullName evidence="8">Vicianin hydrolase-like</fullName>
    </submittedName>
</protein>
<dbReference type="RefSeq" id="XP_011007094.1">
    <property type="nucleotide sequence ID" value="XM_011008792.1"/>
</dbReference>
<dbReference type="Gene3D" id="3.20.20.80">
    <property type="entry name" value="Glycosidases"/>
    <property type="match status" value="1"/>
</dbReference>
<dbReference type="GO" id="GO:0005975">
    <property type="term" value="P:carbohydrate metabolic process"/>
    <property type="evidence" value="ECO:0007669"/>
    <property type="project" value="InterPro"/>
</dbReference>
<evidence type="ECO:0000256" key="4">
    <source>
        <dbReference type="RuleBase" id="RU003690"/>
    </source>
</evidence>
<dbReference type="Pfam" id="PF00232">
    <property type="entry name" value="Glyco_hydro_1"/>
    <property type="match status" value="1"/>
</dbReference>
<reference evidence="8" key="1">
    <citation type="submission" date="2025-08" db="UniProtKB">
        <authorList>
            <consortium name="RefSeq"/>
        </authorList>
    </citation>
    <scope>IDENTIFICATION</scope>
</reference>
<gene>
    <name evidence="8" type="primary">LOC105112898</name>
</gene>
<keyword evidence="7" id="KW-1185">Reference proteome</keyword>
<dbReference type="InterPro" id="IPR017853">
    <property type="entry name" value="GH"/>
</dbReference>